<name>A0ABS4P591_9GAMM</name>
<evidence type="ECO:0000259" key="1">
    <source>
        <dbReference type="Pfam" id="PF04773"/>
    </source>
</evidence>
<dbReference type="RefSeq" id="WP_017802702.1">
    <property type="nucleotide sequence ID" value="NZ_JAGGMQ010000001.1"/>
</dbReference>
<feature type="domain" description="FecR protein" evidence="1">
    <location>
        <begin position="116"/>
        <end position="210"/>
    </location>
</feature>
<dbReference type="InterPro" id="IPR012373">
    <property type="entry name" value="Ferrdict_sens_TM"/>
</dbReference>
<reference evidence="4" key="1">
    <citation type="submission" date="2023-07" db="EMBL/GenBank/DDBJ databases">
        <title>Genome mining of underrepresented organisms for secondary metabolites.</title>
        <authorList>
            <person name="D'Agostino P.M."/>
        </authorList>
    </citation>
    <scope>NUCLEOTIDE SEQUENCE [LARGE SCALE GENOMIC DNA]</scope>
    <source>
        <strain evidence="4">WS4403</strain>
    </source>
</reference>
<comment type="caution">
    <text evidence="3">The sequence shown here is derived from an EMBL/GenBank/DDBJ whole genome shotgun (WGS) entry which is preliminary data.</text>
</comment>
<dbReference type="Proteomes" id="UP001195624">
    <property type="component" value="Unassembled WGS sequence"/>
</dbReference>
<dbReference type="EMBL" id="JAGGMQ010000001">
    <property type="protein sequence ID" value="MBP2167276.1"/>
    <property type="molecule type" value="Genomic_DNA"/>
</dbReference>
<dbReference type="InterPro" id="IPR006860">
    <property type="entry name" value="FecR"/>
</dbReference>
<dbReference type="Gene3D" id="2.60.120.1440">
    <property type="match status" value="1"/>
</dbReference>
<dbReference type="PANTHER" id="PTHR30273:SF2">
    <property type="entry name" value="PROTEIN FECR"/>
    <property type="match status" value="1"/>
</dbReference>
<evidence type="ECO:0000313" key="3">
    <source>
        <dbReference type="EMBL" id="MBP2167276.1"/>
    </source>
</evidence>
<dbReference type="Pfam" id="PF16220">
    <property type="entry name" value="DUF4880"/>
    <property type="match status" value="1"/>
</dbReference>
<dbReference type="InterPro" id="IPR032623">
    <property type="entry name" value="FecR_N"/>
</dbReference>
<feature type="domain" description="FecR N-terminal" evidence="2">
    <location>
        <begin position="17"/>
        <end position="57"/>
    </location>
</feature>
<protein>
    <submittedName>
        <fullName evidence="3">Transmembrane sensor</fullName>
    </submittedName>
</protein>
<organism evidence="3 4">
    <name type="scientific">Winslowiella toletana</name>
    <dbReference type="NCBI Taxonomy" id="92490"/>
    <lineage>
        <taxon>Bacteria</taxon>
        <taxon>Pseudomonadati</taxon>
        <taxon>Pseudomonadota</taxon>
        <taxon>Gammaproteobacteria</taxon>
        <taxon>Enterobacterales</taxon>
        <taxon>Erwiniaceae</taxon>
        <taxon>Winslowiella</taxon>
    </lineage>
</organism>
<evidence type="ECO:0000313" key="4">
    <source>
        <dbReference type="Proteomes" id="UP001195624"/>
    </source>
</evidence>
<keyword evidence="3" id="KW-0812">Transmembrane</keyword>
<dbReference type="PANTHER" id="PTHR30273">
    <property type="entry name" value="PERIPLASMIC SIGNAL SENSOR AND SIGMA FACTOR ACTIVATOR FECR-RELATED"/>
    <property type="match status" value="1"/>
</dbReference>
<dbReference type="Pfam" id="PF04773">
    <property type="entry name" value="FecR"/>
    <property type="match status" value="1"/>
</dbReference>
<dbReference type="PIRSF" id="PIRSF018266">
    <property type="entry name" value="FecR"/>
    <property type="match status" value="1"/>
</dbReference>
<keyword evidence="4" id="KW-1185">Reference proteome</keyword>
<sequence>MSATPLSDHQRLALKMAAQWFATLCAGEVSPQQTQKWQLWYQQHEDHRWAWQRVESLQGQLHSMPGSFSYQTLEHARQHSAVSRRRVLKSLCLLLGVGGSWQLWQSPVGQGLRADSRTATGEIKSLRLSDGSQLALNTNSAADIRFSAQQRLIFLHQGEISITTAADAQPQPRPFLVQTAQGMLRALGTEFVVRESGDSTLLSVMQHAVEVRLQAQPETTIKVSAGQQLRFSASEAGPLLPLAAGSGSWTRGLLSVSDWRLSEVIEEISRYRHGHLSCDAAVADLRISGTFPLRDTDRILTLLAQTLPVKVQTITRYWVKVVAA</sequence>
<accession>A0ABS4P591</accession>
<dbReference type="NCBIfam" id="NF007296">
    <property type="entry name" value="PRK09774.1"/>
    <property type="match status" value="1"/>
</dbReference>
<evidence type="ECO:0000259" key="2">
    <source>
        <dbReference type="Pfam" id="PF16220"/>
    </source>
</evidence>
<gene>
    <name evidence="3" type="ORF">J2125_000468</name>
</gene>
<proteinExistence type="predicted"/>
<keyword evidence="3" id="KW-0472">Membrane</keyword>